<organism evidence="3 5">
    <name type="scientific">Porphyromonas crevioricanis</name>
    <dbReference type="NCBI Taxonomy" id="393921"/>
    <lineage>
        <taxon>Bacteria</taxon>
        <taxon>Pseudomonadati</taxon>
        <taxon>Bacteroidota</taxon>
        <taxon>Bacteroidia</taxon>
        <taxon>Bacteroidales</taxon>
        <taxon>Porphyromonadaceae</taxon>
        <taxon>Porphyromonas</taxon>
    </lineage>
</organism>
<reference evidence="3 5" key="2">
    <citation type="submission" date="2018-06" db="EMBL/GenBank/DDBJ databases">
        <authorList>
            <consortium name="Pathogen Informatics"/>
            <person name="Doyle S."/>
        </authorList>
    </citation>
    <scope>NUCLEOTIDE SEQUENCE [LARGE SCALE GENOMIC DNA]</scope>
    <source>
        <strain evidence="3 5">NCTC12858</strain>
    </source>
</reference>
<dbReference type="EMBL" id="LS483447">
    <property type="protein sequence ID" value="SQH73977.1"/>
    <property type="molecule type" value="Genomic_DNA"/>
</dbReference>
<evidence type="ECO:0000313" key="3">
    <source>
        <dbReference type="EMBL" id="SQH73977.1"/>
    </source>
</evidence>
<feature type="region of interest" description="Disordered" evidence="1">
    <location>
        <begin position="64"/>
        <end position="86"/>
    </location>
</feature>
<dbReference type="Proteomes" id="UP000249300">
    <property type="component" value="Chromosome 1"/>
</dbReference>
<reference evidence="2 4" key="1">
    <citation type="submission" date="2014-08" db="EMBL/GenBank/DDBJ databases">
        <title>Porphyromonas crevioricanis strain:COT-253_OH1447 Genome sequencing.</title>
        <authorList>
            <person name="Wallis C."/>
            <person name="Deusch O."/>
            <person name="O'Flynn C."/>
            <person name="Davis I."/>
            <person name="Jospin G."/>
            <person name="Darling A.E."/>
            <person name="Coil D.A."/>
            <person name="Alexiev A."/>
            <person name="Horsfall A."/>
            <person name="Kirkwood N."/>
            <person name="Harris S."/>
            <person name="Eisen J.A."/>
        </authorList>
    </citation>
    <scope>NUCLEOTIDE SEQUENCE [LARGE SCALE GENOMIC DNA]</scope>
    <source>
        <strain evidence="4">COT-253 OH1447</strain>
        <strain evidence="2">COT-253_OH1447</strain>
    </source>
</reference>
<evidence type="ECO:0000313" key="4">
    <source>
        <dbReference type="Proteomes" id="UP000030136"/>
    </source>
</evidence>
<evidence type="ECO:0000313" key="2">
    <source>
        <dbReference type="EMBL" id="KGN94163.1"/>
    </source>
</evidence>
<keyword evidence="5" id="KW-1185">Reference proteome</keyword>
<protein>
    <submittedName>
        <fullName evidence="3">Uncharacterized protein</fullName>
    </submittedName>
</protein>
<dbReference type="RefSeq" id="WP_023936261.1">
    <property type="nucleotide sequence ID" value="NZ_FUXH01000003.1"/>
</dbReference>
<accession>A0A2X4Q1I9</accession>
<dbReference type="KEGG" id="pcre:NCTC12858_01858"/>
<proteinExistence type="predicted"/>
<evidence type="ECO:0000256" key="1">
    <source>
        <dbReference type="SAM" id="MobiDB-lite"/>
    </source>
</evidence>
<evidence type="ECO:0000313" key="5">
    <source>
        <dbReference type="Proteomes" id="UP000249300"/>
    </source>
</evidence>
<dbReference type="Proteomes" id="UP000030136">
    <property type="component" value="Unassembled WGS sequence"/>
</dbReference>
<sequence length="133" mass="15247">MKKNAYETMLERKIMAERHRVRALSSLQADYDHFKNNYRHILYSEIGSILIPRDSFLGKIRDLISGPEHRPSPSSQRRRAVGKARPGVEITCESDGLSPIVRQAASMATPILLTAVLGFLKKRIRRKFSRSKR</sequence>
<gene>
    <name evidence="2" type="ORF">HQ38_06410</name>
    <name evidence="3" type="ORF">NCTC12858_01858</name>
</gene>
<dbReference type="AlphaFoldDB" id="A0A2X4Q1I9"/>
<dbReference type="EMBL" id="JQJC01000020">
    <property type="protein sequence ID" value="KGN94163.1"/>
    <property type="molecule type" value="Genomic_DNA"/>
</dbReference>
<name>A0A2X4Q1I9_9PORP</name>